<dbReference type="EMBL" id="GL453105">
    <property type="protein sequence ID" value="EFN76498.1"/>
    <property type="molecule type" value="Genomic_DNA"/>
</dbReference>
<evidence type="ECO:0000313" key="2">
    <source>
        <dbReference type="EMBL" id="EFN76498.1"/>
    </source>
</evidence>
<dbReference type="AlphaFoldDB" id="E2C6D2"/>
<dbReference type="OrthoDB" id="7553713at2759"/>
<dbReference type="PANTHER" id="PTHR47595">
    <property type="entry name" value="HEAT SHOCK 70 KDA PROTEIN 14"/>
    <property type="match status" value="1"/>
</dbReference>
<gene>
    <name evidence="2" type="ORF">EAI_06022</name>
</gene>
<protein>
    <recommendedName>
        <fullName evidence="1">Myb/SANT-like DNA-binding domain-containing protein</fullName>
    </recommendedName>
</protein>
<organism evidence="3">
    <name type="scientific">Harpegnathos saltator</name>
    <name type="common">Jerdon's jumping ant</name>
    <dbReference type="NCBI Taxonomy" id="610380"/>
    <lineage>
        <taxon>Eukaryota</taxon>
        <taxon>Metazoa</taxon>
        <taxon>Ecdysozoa</taxon>
        <taxon>Arthropoda</taxon>
        <taxon>Hexapoda</taxon>
        <taxon>Insecta</taxon>
        <taxon>Pterygota</taxon>
        <taxon>Neoptera</taxon>
        <taxon>Endopterygota</taxon>
        <taxon>Hymenoptera</taxon>
        <taxon>Apocrita</taxon>
        <taxon>Aculeata</taxon>
        <taxon>Formicoidea</taxon>
        <taxon>Formicidae</taxon>
        <taxon>Ponerinae</taxon>
        <taxon>Ponerini</taxon>
        <taxon>Harpegnathos</taxon>
    </lineage>
</organism>
<dbReference type="Proteomes" id="UP000008237">
    <property type="component" value="Unassembled WGS sequence"/>
</dbReference>
<sequence length="96" mass="11256">MQDKGYDITGLKCSTKFQSLKRAYKIIVDYNNKNGNNPKKWEYFQIMQELFADKPWVQPMAVAGSHINTIEEEKGDDLPEKSKIKCILYTYFTYTC</sequence>
<reference evidence="2 3" key="1">
    <citation type="journal article" date="2010" name="Science">
        <title>Genomic comparison of the ants Camponotus floridanus and Harpegnathos saltator.</title>
        <authorList>
            <person name="Bonasio R."/>
            <person name="Zhang G."/>
            <person name="Ye C."/>
            <person name="Mutti N.S."/>
            <person name="Fang X."/>
            <person name="Qin N."/>
            <person name="Donahue G."/>
            <person name="Yang P."/>
            <person name="Li Q."/>
            <person name="Li C."/>
            <person name="Zhang P."/>
            <person name="Huang Z."/>
            <person name="Berger S.L."/>
            <person name="Reinberg D."/>
            <person name="Wang J."/>
            <person name="Liebig J."/>
        </authorList>
    </citation>
    <scope>NUCLEOTIDE SEQUENCE [LARGE SCALE GENOMIC DNA]</scope>
    <source>
        <strain evidence="2 3">R22 G/1</strain>
    </source>
</reference>
<proteinExistence type="predicted"/>
<name>E2C6D2_HARSA</name>
<keyword evidence="3" id="KW-1185">Reference proteome</keyword>
<accession>E2C6D2</accession>
<dbReference type="InterPro" id="IPR044822">
    <property type="entry name" value="Myb_DNA-bind_4"/>
</dbReference>
<dbReference type="InParanoid" id="E2C6D2"/>
<evidence type="ECO:0000313" key="3">
    <source>
        <dbReference type="Proteomes" id="UP000008237"/>
    </source>
</evidence>
<dbReference type="Pfam" id="PF13837">
    <property type="entry name" value="Myb_DNA-bind_4"/>
    <property type="match status" value="1"/>
</dbReference>
<feature type="domain" description="Myb/SANT-like DNA-binding" evidence="1">
    <location>
        <begin position="1"/>
        <end position="50"/>
    </location>
</feature>
<evidence type="ECO:0000259" key="1">
    <source>
        <dbReference type="Pfam" id="PF13837"/>
    </source>
</evidence>
<dbReference type="PANTHER" id="PTHR47595:SF1">
    <property type="entry name" value="MYB_SANT-LIKE DNA-BINDING DOMAIN-CONTAINING PROTEIN"/>
    <property type="match status" value="1"/>
</dbReference>